<keyword evidence="6 9" id="KW-0456">Lyase</keyword>
<proteinExistence type="inferred from homology"/>
<sequence length="223" mass="22313">MIPAHEAAFATLSRVGIVPVVVVDDPARSSDLADALVAGGLPIAEITFRTPGAEAALRTFADRPDMLAGAGTVLTADQVDLAAEAGARFIVSPGFSTAVVRRAQELGLPVLPGVASASDLQAAVAEGIERVKLFPANRLGGPDMIASLSEPFPEMGFLPSGGVGPGNAAAYLAQPSVFALGGSWMVRRDLVAAGDMAAVARLSAEAVALVASLRAGAGTGVSA</sequence>
<comment type="subunit">
    <text evidence="4">Homotrimer.</text>
</comment>
<dbReference type="PROSITE" id="PS00159">
    <property type="entry name" value="ALDOLASE_KDPG_KHG_1"/>
    <property type="match status" value="1"/>
</dbReference>
<dbReference type="Proteomes" id="UP001575652">
    <property type="component" value="Unassembled WGS sequence"/>
</dbReference>
<evidence type="ECO:0000256" key="8">
    <source>
        <dbReference type="ARBA" id="ARBA00023277"/>
    </source>
</evidence>
<protein>
    <recommendedName>
        <fullName evidence="5">2-dehydro-3-deoxy-phosphogluconate aldolase</fullName>
        <ecNumber evidence="5">4.1.2.14</ecNumber>
    </recommendedName>
</protein>
<evidence type="ECO:0000256" key="3">
    <source>
        <dbReference type="ARBA" id="ARBA00006906"/>
    </source>
</evidence>
<accession>A0ABV4ULT4</accession>
<dbReference type="PANTHER" id="PTHR30246:SF1">
    <property type="entry name" value="2-DEHYDRO-3-DEOXY-6-PHOSPHOGALACTONATE ALDOLASE-RELATED"/>
    <property type="match status" value="1"/>
</dbReference>
<comment type="pathway">
    <text evidence="2">Carbohydrate acid metabolism; 2-dehydro-3-deoxy-D-gluconate degradation; D-glyceraldehyde 3-phosphate and pyruvate from 2-dehydro-3-deoxy-D-gluconate: step 2/2.</text>
</comment>
<keyword evidence="10" id="KW-1185">Reference proteome</keyword>
<dbReference type="InterPro" id="IPR031338">
    <property type="entry name" value="KDPG/KHG_AS_2"/>
</dbReference>
<dbReference type="GO" id="GO:0008675">
    <property type="term" value="F:2-dehydro-3-deoxy-phosphogluconate aldolase activity"/>
    <property type="evidence" value="ECO:0007669"/>
    <property type="project" value="UniProtKB-EC"/>
</dbReference>
<dbReference type="EC" id="4.1.2.14" evidence="5"/>
<dbReference type="SUPFAM" id="SSF51569">
    <property type="entry name" value="Aldolase"/>
    <property type="match status" value="1"/>
</dbReference>
<name>A0ABV4ULT4_9MICC</name>
<keyword evidence="8" id="KW-0119">Carbohydrate metabolism</keyword>
<dbReference type="InterPro" id="IPR031337">
    <property type="entry name" value="KDPG/KHG_AS_1"/>
</dbReference>
<dbReference type="Pfam" id="PF01081">
    <property type="entry name" value="Aldolase"/>
    <property type="match status" value="1"/>
</dbReference>
<dbReference type="PROSITE" id="PS00160">
    <property type="entry name" value="ALDOLASE_KDPG_KHG_2"/>
    <property type="match status" value="1"/>
</dbReference>
<dbReference type="GO" id="GO:0008700">
    <property type="term" value="F:(R,S)-4-hydroxy-2-oxoglutarate aldolase activity"/>
    <property type="evidence" value="ECO:0007669"/>
    <property type="project" value="UniProtKB-EC"/>
</dbReference>
<evidence type="ECO:0000256" key="4">
    <source>
        <dbReference type="ARBA" id="ARBA00011233"/>
    </source>
</evidence>
<keyword evidence="7" id="KW-0704">Schiff base</keyword>
<comment type="similarity">
    <text evidence="3">Belongs to the KHG/KDPG aldolase family.</text>
</comment>
<evidence type="ECO:0000256" key="6">
    <source>
        <dbReference type="ARBA" id="ARBA00023239"/>
    </source>
</evidence>
<dbReference type="CDD" id="cd00452">
    <property type="entry name" value="KDPG_aldolase"/>
    <property type="match status" value="1"/>
</dbReference>
<dbReference type="RefSeq" id="WP_373971098.1">
    <property type="nucleotide sequence ID" value="NZ_JBHDLJ010000003.1"/>
</dbReference>
<evidence type="ECO:0000256" key="5">
    <source>
        <dbReference type="ARBA" id="ARBA00013063"/>
    </source>
</evidence>
<dbReference type="Gene3D" id="3.20.20.70">
    <property type="entry name" value="Aldolase class I"/>
    <property type="match status" value="1"/>
</dbReference>
<dbReference type="PANTHER" id="PTHR30246">
    <property type="entry name" value="2-KETO-3-DEOXY-6-PHOSPHOGLUCONATE ALDOLASE"/>
    <property type="match status" value="1"/>
</dbReference>
<dbReference type="InterPro" id="IPR000887">
    <property type="entry name" value="Aldlse_KDPG_KHG"/>
</dbReference>
<dbReference type="EMBL" id="JBHDLJ010000003">
    <property type="protein sequence ID" value="MFB0833921.1"/>
    <property type="molecule type" value="Genomic_DNA"/>
</dbReference>
<evidence type="ECO:0000313" key="10">
    <source>
        <dbReference type="Proteomes" id="UP001575652"/>
    </source>
</evidence>
<evidence type="ECO:0000256" key="7">
    <source>
        <dbReference type="ARBA" id="ARBA00023270"/>
    </source>
</evidence>
<comment type="catalytic activity">
    <reaction evidence="1">
        <text>2-dehydro-3-deoxy-6-phospho-D-gluconate = D-glyceraldehyde 3-phosphate + pyruvate</text>
        <dbReference type="Rhea" id="RHEA:17089"/>
        <dbReference type="ChEBI" id="CHEBI:15361"/>
        <dbReference type="ChEBI" id="CHEBI:57569"/>
        <dbReference type="ChEBI" id="CHEBI:59776"/>
        <dbReference type="EC" id="4.1.2.14"/>
    </reaction>
</comment>
<evidence type="ECO:0000256" key="1">
    <source>
        <dbReference type="ARBA" id="ARBA00000654"/>
    </source>
</evidence>
<comment type="caution">
    <text evidence="9">The sequence shown here is derived from an EMBL/GenBank/DDBJ whole genome shotgun (WGS) entry which is preliminary data.</text>
</comment>
<evidence type="ECO:0000313" key="9">
    <source>
        <dbReference type="EMBL" id="MFB0833921.1"/>
    </source>
</evidence>
<evidence type="ECO:0000256" key="2">
    <source>
        <dbReference type="ARBA" id="ARBA00004736"/>
    </source>
</evidence>
<reference evidence="9 10" key="1">
    <citation type="submission" date="2024-09" db="EMBL/GenBank/DDBJ databases">
        <authorList>
            <person name="Salinas-Garcia M.A."/>
            <person name="Prieme A."/>
        </authorList>
    </citation>
    <scope>NUCLEOTIDE SEQUENCE [LARGE SCALE GENOMIC DNA]</scope>
    <source>
        <strain evidence="9 10">DSM 21081</strain>
    </source>
</reference>
<dbReference type="InterPro" id="IPR013785">
    <property type="entry name" value="Aldolase_TIM"/>
</dbReference>
<dbReference type="NCBIfam" id="TIGR01182">
    <property type="entry name" value="eda"/>
    <property type="match status" value="1"/>
</dbReference>
<organism evidence="9 10">
    <name type="scientific">Arthrobacter halodurans</name>
    <dbReference type="NCBI Taxonomy" id="516699"/>
    <lineage>
        <taxon>Bacteria</taxon>
        <taxon>Bacillati</taxon>
        <taxon>Actinomycetota</taxon>
        <taxon>Actinomycetes</taxon>
        <taxon>Micrococcales</taxon>
        <taxon>Micrococcaceae</taxon>
        <taxon>Arthrobacter</taxon>
    </lineage>
</organism>
<gene>
    <name evidence="9" type="primary">eda</name>
    <name evidence="9" type="ORF">ACETWP_04905</name>
</gene>